<dbReference type="AlphaFoldDB" id="A0A1H5RIB3"/>
<dbReference type="InterPro" id="IPR032466">
    <property type="entry name" value="Metal_Hydrolase"/>
</dbReference>
<dbReference type="SUPFAM" id="SSF51556">
    <property type="entry name" value="Metallo-dependent hydrolases"/>
    <property type="match status" value="1"/>
</dbReference>
<evidence type="ECO:0000313" key="3">
    <source>
        <dbReference type="EMBL" id="SEF38092.1"/>
    </source>
</evidence>
<evidence type="ECO:0000313" key="4">
    <source>
        <dbReference type="Proteomes" id="UP000198878"/>
    </source>
</evidence>
<gene>
    <name evidence="3" type="ORF">SAMN05421837_11843</name>
</gene>
<keyword evidence="4" id="KW-1185">Reference proteome</keyword>
<protein>
    <submittedName>
        <fullName evidence="3">N-acyl-D-amino-acid deacylase</fullName>
    </submittedName>
</protein>
<feature type="region of interest" description="Disordered" evidence="1">
    <location>
        <begin position="245"/>
        <end position="277"/>
    </location>
</feature>
<dbReference type="Pfam" id="PF07969">
    <property type="entry name" value="Amidohydro_3"/>
    <property type="match status" value="1"/>
</dbReference>
<sequence>MGPANHGKVRAALRRIKAASAAGVDVACDVYPYAASSTRLSSRLPDWALDGGPDGRLRDPGLRGAIRAELGERIGRTVLPAGTIVADLPAGPFSDRSGSSVAEIAAATAREPVDVILDLLRDHQGDVWIVNHAMAESDVEFVLADELSSVVSDGWLLDLAGAGHPHPRHFGAFARAIAEYLRDRGVLELAEVVRKLSAAPAGRIGLCDRGFLAKGKIADVVVFDPERYADTATYRPRSRMRWGPCTCSSRAGSPPGGSPQSRSPRAGAAAVARESHSYRRNAHHTSLISCADRRDSPDSCFTWLIR</sequence>
<evidence type="ECO:0000259" key="2">
    <source>
        <dbReference type="Pfam" id="PF07969"/>
    </source>
</evidence>
<name>A0A1H5RIB3_9PSEU</name>
<dbReference type="EMBL" id="FNUJ01000018">
    <property type="protein sequence ID" value="SEF38092.1"/>
    <property type="molecule type" value="Genomic_DNA"/>
</dbReference>
<dbReference type="Proteomes" id="UP000198878">
    <property type="component" value="Unassembled WGS sequence"/>
</dbReference>
<dbReference type="InterPro" id="IPR013108">
    <property type="entry name" value="Amidohydro_3"/>
</dbReference>
<organism evidence="3 4">
    <name type="scientific">Amycolatopsis pretoriensis</name>
    <dbReference type="NCBI Taxonomy" id="218821"/>
    <lineage>
        <taxon>Bacteria</taxon>
        <taxon>Bacillati</taxon>
        <taxon>Actinomycetota</taxon>
        <taxon>Actinomycetes</taxon>
        <taxon>Pseudonocardiales</taxon>
        <taxon>Pseudonocardiaceae</taxon>
        <taxon>Amycolatopsis</taxon>
    </lineage>
</organism>
<accession>A0A1H5RIB3</accession>
<reference evidence="4" key="1">
    <citation type="submission" date="2016-10" db="EMBL/GenBank/DDBJ databases">
        <authorList>
            <person name="Varghese N."/>
            <person name="Submissions S."/>
        </authorList>
    </citation>
    <scope>NUCLEOTIDE SEQUENCE [LARGE SCALE GENOMIC DNA]</scope>
    <source>
        <strain evidence="4">DSM 44654</strain>
    </source>
</reference>
<proteinExistence type="predicted"/>
<feature type="domain" description="Amidohydrolase 3" evidence="2">
    <location>
        <begin position="165"/>
        <end position="227"/>
    </location>
</feature>
<dbReference type="STRING" id="218821.SAMN05421837_11843"/>
<evidence type="ECO:0000256" key="1">
    <source>
        <dbReference type="SAM" id="MobiDB-lite"/>
    </source>
</evidence>
<feature type="compositionally biased region" description="Low complexity" evidence="1">
    <location>
        <begin position="248"/>
        <end position="267"/>
    </location>
</feature>
<dbReference type="Gene3D" id="3.20.20.140">
    <property type="entry name" value="Metal-dependent hydrolases"/>
    <property type="match status" value="2"/>
</dbReference>